<accession>A0AAX6MEH8</accession>
<dbReference type="Gene3D" id="3.40.630.30">
    <property type="match status" value="1"/>
</dbReference>
<dbReference type="Proteomes" id="UP001369815">
    <property type="component" value="Unassembled WGS sequence"/>
</dbReference>
<dbReference type="InterPro" id="IPR000182">
    <property type="entry name" value="GNAT_dom"/>
</dbReference>
<evidence type="ECO:0000256" key="1">
    <source>
        <dbReference type="SAM" id="MobiDB-lite"/>
    </source>
</evidence>
<dbReference type="SUPFAM" id="SSF55729">
    <property type="entry name" value="Acyl-CoA N-acyltransferases (Nat)"/>
    <property type="match status" value="1"/>
</dbReference>
<dbReference type="AlphaFoldDB" id="A0AAX6MEH8"/>
<reference evidence="3 4" key="1">
    <citation type="journal article" date="2024" name="Front Chem Biol">
        <title>Unveiling the potential of Daldinia eschscholtzii MFLUCC 19-0629 through bioactivity and bioinformatics studies for enhanced sustainable agriculture production.</title>
        <authorList>
            <person name="Brooks S."/>
            <person name="Weaver J.A."/>
            <person name="Klomchit A."/>
            <person name="Alharthi S.A."/>
            <person name="Onlamun T."/>
            <person name="Nurani R."/>
            <person name="Vong T.K."/>
            <person name="Alberti F."/>
            <person name="Greco C."/>
        </authorList>
    </citation>
    <scope>NUCLEOTIDE SEQUENCE [LARGE SCALE GENOMIC DNA]</scope>
    <source>
        <strain evidence="3">MFLUCC 19-0629</strain>
    </source>
</reference>
<sequence length="258" mass="28837">MALPFEIPSSLAEGFSISYCTPADVDTIADIYYDAFATDKRNAFWWPPSKQDMFDWMKSRILRKMDDRRVRHFKITDERSGDVVAFARWDIPEGYEKAFGEWVGGKGSTVDASQIVKAEENAGENPPANSAPVEAVNPPAADYPKGSRPELCKVFFDALKVASEKHNADAMLGLSLLCTSPKYYRRGAAKALLEPMLAIADAHGLKSYLEATPNGKGVYEKLGFREVDRLTFDLKELTGEDYGDIYQITIMIREPRST</sequence>
<evidence type="ECO:0000313" key="4">
    <source>
        <dbReference type="Proteomes" id="UP001369815"/>
    </source>
</evidence>
<dbReference type="CDD" id="cd04301">
    <property type="entry name" value="NAT_SF"/>
    <property type="match status" value="1"/>
</dbReference>
<dbReference type="InterPro" id="IPR016181">
    <property type="entry name" value="Acyl_CoA_acyltransferase"/>
</dbReference>
<dbReference type="InterPro" id="IPR052523">
    <property type="entry name" value="Trichothecene_AcTrans"/>
</dbReference>
<proteinExistence type="predicted"/>
<feature type="domain" description="N-acetyltransferase" evidence="2">
    <location>
        <begin position="173"/>
        <end position="229"/>
    </location>
</feature>
<dbReference type="PANTHER" id="PTHR42791">
    <property type="entry name" value="GNAT FAMILY ACETYLTRANSFERASE"/>
    <property type="match status" value="1"/>
</dbReference>
<feature type="region of interest" description="Disordered" evidence="1">
    <location>
        <begin position="120"/>
        <end position="144"/>
    </location>
</feature>
<keyword evidence="4" id="KW-1185">Reference proteome</keyword>
<dbReference type="EMBL" id="JBANMG010000007">
    <property type="protein sequence ID" value="KAK6951025.1"/>
    <property type="molecule type" value="Genomic_DNA"/>
</dbReference>
<name>A0AAX6MEH8_9PEZI</name>
<protein>
    <recommendedName>
        <fullName evidence="2">N-acetyltransferase domain-containing protein</fullName>
    </recommendedName>
</protein>
<dbReference type="GO" id="GO:0016747">
    <property type="term" value="F:acyltransferase activity, transferring groups other than amino-acyl groups"/>
    <property type="evidence" value="ECO:0007669"/>
    <property type="project" value="InterPro"/>
</dbReference>
<dbReference type="Pfam" id="PF13673">
    <property type="entry name" value="Acetyltransf_10"/>
    <property type="match status" value="1"/>
</dbReference>
<comment type="caution">
    <text evidence="3">The sequence shown here is derived from an EMBL/GenBank/DDBJ whole genome shotgun (WGS) entry which is preliminary data.</text>
</comment>
<evidence type="ECO:0000259" key="2">
    <source>
        <dbReference type="Pfam" id="PF13673"/>
    </source>
</evidence>
<evidence type="ECO:0000313" key="3">
    <source>
        <dbReference type="EMBL" id="KAK6951025.1"/>
    </source>
</evidence>
<dbReference type="PANTHER" id="PTHR42791:SF2">
    <property type="entry name" value="N-ACETYLTRANSFERASE DOMAIN-CONTAINING PROTEIN"/>
    <property type="match status" value="1"/>
</dbReference>
<organism evidence="3 4">
    <name type="scientific">Daldinia eschscholtzii</name>
    <dbReference type="NCBI Taxonomy" id="292717"/>
    <lineage>
        <taxon>Eukaryota</taxon>
        <taxon>Fungi</taxon>
        <taxon>Dikarya</taxon>
        <taxon>Ascomycota</taxon>
        <taxon>Pezizomycotina</taxon>
        <taxon>Sordariomycetes</taxon>
        <taxon>Xylariomycetidae</taxon>
        <taxon>Xylariales</taxon>
        <taxon>Hypoxylaceae</taxon>
        <taxon>Daldinia</taxon>
    </lineage>
</organism>
<gene>
    <name evidence="3" type="ORF">Daesc_007554</name>
</gene>